<dbReference type="EMBL" id="AXCR01000010">
    <property type="protein sequence ID" value="KJR82525.1"/>
    <property type="molecule type" value="Genomic_DNA"/>
</dbReference>
<evidence type="ECO:0000256" key="4">
    <source>
        <dbReference type="ARBA" id="ARBA00023136"/>
    </source>
</evidence>
<accession>A0A0F2M195</accession>
<dbReference type="KEGG" id="ssck:SPSK_03605"/>
<evidence type="ECO:0000256" key="2">
    <source>
        <dbReference type="ARBA" id="ARBA00022692"/>
    </source>
</evidence>
<keyword evidence="2 5" id="KW-0812">Transmembrane</keyword>
<dbReference type="GO" id="GO:0012505">
    <property type="term" value="C:endomembrane system"/>
    <property type="evidence" value="ECO:0007669"/>
    <property type="project" value="UniProtKB-SubCell"/>
</dbReference>
<feature type="transmembrane region" description="Helical" evidence="5">
    <location>
        <begin position="20"/>
        <end position="39"/>
    </location>
</feature>
<dbReference type="RefSeq" id="XP_016585201.1">
    <property type="nucleotide sequence ID" value="XM_016730442.1"/>
</dbReference>
<reference evidence="6 7" key="1">
    <citation type="journal article" date="2014" name="BMC Genomics">
        <title>Comparative genomics of the major fungal agents of human and animal Sporotrichosis: Sporothrix schenckii and Sporothrix brasiliensis.</title>
        <authorList>
            <person name="Teixeira M.M."/>
            <person name="de Almeida L.G."/>
            <person name="Kubitschek-Barreira P."/>
            <person name="Alves F.L."/>
            <person name="Kioshima E.S."/>
            <person name="Abadio A.K."/>
            <person name="Fernandes L."/>
            <person name="Derengowski L.S."/>
            <person name="Ferreira K.S."/>
            <person name="Souza R.C."/>
            <person name="Ruiz J.C."/>
            <person name="de Andrade N.C."/>
            <person name="Paes H.C."/>
            <person name="Nicola A.M."/>
            <person name="Albuquerque P."/>
            <person name="Gerber A.L."/>
            <person name="Martins V.P."/>
            <person name="Peconick L.D."/>
            <person name="Neto A.V."/>
            <person name="Chaucanez C.B."/>
            <person name="Silva P.A."/>
            <person name="Cunha O.L."/>
            <person name="de Oliveira F.F."/>
            <person name="dos Santos T.C."/>
            <person name="Barros A.L."/>
            <person name="Soares M.A."/>
            <person name="de Oliveira L.M."/>
            <person name="Marini M.M."/>
            <person name="Villalobos-Duno H."/>
            <person name="Cunha M.M."/>
            <person name="de Hoog S."/>
            <person name="da Silveira J.F."/>
            <person name="Henrissat B."/>
            <person name="Nino-Vega G.A."/>
            <person name="Cisalpino P.S."/>
            <person name="Mora-Montes H.M."/>
            <person name="Almeida S.R."/>
            <person name="Stajich J.E."/>
            <person name="Lopes-Bezerra L.M."/>
            <person name="Vasconcelos A.T."/>
            <person name="Felipe M.S."/>
        </authorList>
    </citation>
    <scope>NUCLEOTIDE SEQUENCE [LARGE SCALE GENOMIC DNA]</scope>
    <source>
        <strain evidence="6 7">1099-18</strain>
    </source>
</reference>
<protein>
    <submittedName>
        <fullName evidence="6">Integral membrane protein</fullName>
    </submittedName>
</protein>
<feature type="transmembrane region" description="Helical" evidence="5">
    <location>
        <begin position="51"/>
        <end position="74"/>
    </location>
</feature>
<feature type="transmembrane region" description="Helical" evidence="5">
    <location>
        <begin position="195"/>
        <end position="212"/>
    </location>
</feature>
<dbReference type="GeneID" id="27665719"/>
<dbReference type="InterPro" id="IPR006838">
    <property type="entry name" value="ADTRP_AIG1"/>
</dbReference>
<keyword evidence="4 5" id="KW-0472">Membrane</keyword>
<dbReference type="Pfam" id="PF04750">
    <property type="entry name" value="Far-17a_AIG1"/>
    <property type="match status" value="1"/>
</dbReference>
<reference evidence="6 7" key="2">
    <citation type="journal article" date="2015" name="Eukaryot. Cell">
        <title>Asexual propagation of a virulent clone complex in a human and feline outbreak of sporotrichosis.</title>
        <authorList>
            <person name="Teixeira Mde M."/>
            <person name="Rodrigues A.M."/>
            <person name="Tsui C.K."/>
            <person name="de Almeida L.G."/>
            <person name="Van Diepeningen A.D."/>
            <person name="van den Ende B.G."/>
            <person name="Fernandes G.F."/>
            <person name="Kano R."/>
            <person name="Hamelin R.C."/>
            <person name="Lopes-Bezerra L.M."/>
            <person name="Vasconcelos A.T."/>
            <person name="de Hoog S."/>
            <person name="de Camargo Z.P."/>
            <person name="Felipe M.S."/>
        </authorList>
    </citation>
    <scope>NUCLEOTIDE SEQUENCE [LARGE SCALE GENOMIC DNA]</scope>
    <source>
        <strain evidence="6 7">1099-18</strain>
    </source>
</reference>
<sequence>MDPYHPLQRLASPARSASFVLHLAGICSFLASFAYLRMFPQLPADSFGGDFQFLTILGLTLSLATFAVGYAADLSLSRQLFDAKNFLAVCVAPLEVLISVLYWTLCTIDRDLVYPPDADIALPLLPDVGFHLAPALFLTADLLLFSPPWTIRLQEALILSLCIAFFYWAWIEYCFSFNGYYPYPIFQMLTTQQRVFLFAFSAVLMTGSTVLLKRLYHILNGGTPSGSKED</sequence>
<evidence type="ECO:0000313" key="6">
    <source>
        <dbReference type="EMBL" id="KJR82525.1"/>
    </source>
</evidence>
<feature type="transmembrane region" description="Helical" evidence="5">
    <location>
        <begin position="125"/>
        <end position="145"/>
    </location>
</feature>
<dbReference type="GO" id="GO:0016020">
    <property type="term" value="C:membrane"/>
    <property type="evidence" value="ECO:0007669"/>
    <property type="project" value="InterPro"/>
</dbReference>
<dbReference type="OrthoDB" id="1898221at2759"/>
<gene>
    <name evidence="6" type="ORF">SPSK_03605</name>
</gene>
<comment type="caution">
    <text evidence="6">The sequence shown here is derived from an EMBL/GenBank/DDBJ whole genome shotgun (WGS) entry which is preliminary data.</text>
</comment>
<evidence type="ECO:0000313" key="7">
    <source>
        <dbReference type="Proteomes" id="UP000033710"/>
    </source>
</evidence>
<comment type="subcellular location">
    <subcellularLocation>
        <location evidence="1">Endomembrane system</location>
        <topology evidence="1">Multi-pass membrane protein</topology>
    </subcellularLocation>
</comment>
<feature type="transmembrane region" description="Helical" evidence="5">
    <location>
        <begin position="86"/>
        <end position="105"/>
    </location>
</feature>
<proteinExistence type="predicted"/>
<dbReference type="Proteomes" id="UP000033710">
    <property type="component" value="Unassembled WGS sequence"/>
</dbReference>
<feature type="transmembrane region" description="Helical" evidence="5">
    <location>
        <begin position="157"/>
        <end position="183"/>
    </location>
</feature>
<organism evidence="6 7">
    <name type="scientific">Sporothrix schenckii 1099-18</name>
    <dbReference type="NCBI Taxonomy" id="1397361"/>
    <lineage>
        <taxon>Eukaryota</taxon>
        <taxon>Fungi</taxon>
        <taxon>Dikarya</taxon>
        <taxon>Ascomycota</taxon>
        <taxon>Pezizomycotina</taxon>
        <taxon>Sordariomycetes</taxon>
        <taxon>Sordariomycetidae</taxon>
        <taxon>Ophiostomatales</taxon>
        <taxon>Ophiostomataceae</taxon>
        <taxon>Sporothrix</taxon>
    </lineage>
</organism>
<evidence type="ECO:0000256" key="1">
    <source>
        <dbReference type="ARBA" id="ARBA00004127"/>
    </source>
</evidence>
<dbReference type="PANTHER" id="PTHR10989">
    <property type="entry name" value="ANDROGEN-INDUCED PROTEIN 1-RELATED"/>
    <property type="match status" value="1"/>
</dbReference>
<evidence type="ECO:0000256" key="5">
    <source>
        <dbReference type="SAM" id="Phobius"/>
    </source>
</evidence>
<dbReference type="AlphaFoldDB" id="A0A0F2M195"/>
<dbReference type="VEuPathDB" id="FungiDB:SPSK_03605"/>
<keyword evidence="3 5" id="KW-1133">Transmembrane helix</keyword>
<dbReference type="PANTHER" id="PTHR10989:SF16">
    <property type="entry name" value="AT02829P-RELATED"/>
    <property type="match status" value="1"/>
</dbReference>
<name>A0A0F2M195_SPOSC</name>
<evidence type="ECO:0000256" key="3">
    <source>
        <dbReference type="ARBA" id="ARBA00022989"/>
    </source>
</evidence>